<dbReference type="Pfam" id="PF12571">
    <property type="entry name" value="Phage_tail_fib"/>
    <property type="match status" value="1"/>
</dbReference>
<protein>
    <submittedName>
        <fullName evidence="3">Phage tail fiber protein</fullName>
    </submittedName>
</protein>
<dbReference type="KEGG" id="daq:DAQ1742_00157"/>
<dbReference type="EMBL" id="LT615367">
    <property type="protein sequence ID" value="SLM61283.1"/>
    <property type="molecule type" value="Genomic_DNA"/>
</dbReference>
<dbReference type="InterPro" id="IPR037053">
    <property type="entry name" value="Phage_tail_collar_dom_sf"/>
</dbReference>
<dbReference type="InterPro" id="IPR011083">
    <property type="entry name" value="Phage_tail_collar_dom"/>
</dbReference>
<organism evidence="3 4">
    <name type="scientific">Dickeya aquatica</name>
    <dbReference type="NCBI Taxonomy" id="1401087"/>
    <lineage>
        <taxon>Bacteria</taxon>
        <taxon>Pseudomonadati</taxon>
        <taxon>Pseudomonadota</taxon>
        <taxon>Gammaproteobacteria</taxon>
        <taxon>Enterobacterales</taxon>
        <taxon>Pectobacteriaceae</taxon>
        <taxon>Dickeya</taxon>
    </lineage>
</organism>
<proteinExistence type="predicted"/>
<evidence type="ECO:0000313" key="4">
    <source>
        <dbReference type="Proteomes" id="UP000294820"/>
    </source>
</evidence>
<feature type="domain" description="Phage tail fibre protein N-terminal" evidence="2">
    <location>
        <begin position="1"/>
        <end position="150"/>
    </location>
</feature>
<name>A0A375A5J4_9GAMM</name>
<dbReference type="PANTHER" id="PTHR35191:SF1">
    <property type="entry name" value="PROPHAGE SIDE TAIL FIBER PROTEIN HOMOLOG STFQ-RELATED"/>
    <property type="match status" value="1"/>
</dbReference>
<dbReference type="Gene3D" id="3.90.1340.10">
    <property type="entry name" value="Phage tail collar domain"/>
    <property type="match status" value="1"/>
</dbReference>
<dbReference type="Pfam" id="PF07484">
    <property type="entry name" value="Collar"/>
    <property type="match status" value="1"/>
</dbReference>
<gene>
    <name evidence="3" type="ORF">DAQ1742_00157</name>
</gene>
<dbReference type="Proteomes" id="UP000294820">
    <property type="component" value="Chromosome 1"/>
</dbReference>
<dbReference type="PANTHER" id="PTHR35191">
    <property type="entry name" value="PROPHAGE SIDE TAIL FIBER PROTEIN HOMOLOG STFQ-RELATED"/>
    <property type="match status" value="1"/>
</dbReference>
<evidence type="ECO:0000313" key="3">
    <source>
        <dbReference type="EMBL" id="SLM61283.1"/>
    </source>
</evidence>
<dbReference type="RefSeq" id="WP_035345024.1">
    <property type="nucleotide sequence ID" value="NZ_LT615367.1"/>
</dbReference>
<reference evidence="3 4" key="1">
    <citation type="submission" date="2016-09" db="EMBL/GenBank/DDBJ databases">
        <authorList>
            <person name="Reverchon S."/>
            <person name="Nasser W."/>
            <person name="Leonard S."/>
            <person name="Brochier C."/>
            <person name="Duprey A."/>
        </authorList>
    </citation>
    <scope>NUCLEOTIDE SEQUENCE [LARGE SCALE GENOMIC DNA]</scope>
    <source>
        <strain evidence="3 4">174/2</strain>
    </source>
</reference>
<accession>A0A375A5J4</accession>
<sequence length="383" mass="40077">MAVKYMTVLTQVGAAKLANATALGKMLNITHMAVGDGGGNPTMPDPAQKALINEKRRALLNALRADPANPNQIIAEQVIPENEGGFWLREIGLFDADGDLIAIANCPETYKPQLQEGSGRVQTVRMILVVSNTSAVTLKIDPAVVLATRKSVDDKALEVKAYTEELMAKHQAASNPHPQYAPLANPALTGVPTAPTAAAGTNNSQLATTAFVTAAANTVSASVSATTAANLAKKLDIADIAGIPLPWPQASAPAGWLKCNGQAFDKALYPKLAQVYPSGTLPDLRGEFIRGWDDGRGVDAGRTLLSGQSDAIGVFQATNSKSVLAFFVSTLRSAAYPATDAMDGFQAGEGFGGTEASVSRAVFRSAAETRPRNVAFNYIVRAA</sequence>
<feature type="domain" description="Phage tail collar" evidence="1">
    <location>
        <begin position="242"/>
        <end position="289"/>
    </location>
</feature>
<dbReference type="InterPro" id="IPR022225">
    <property type="entry name" value="Phage_tail_fibre_N"/>
</dbReference>
<dbReference type="AlphaFoldDB" id="A0A375A5J4"/>
<dbReference type="SUPFAM" id="SSF88874">
    <property type="entry name" value="Receptor-binding domain of short tail fibre protein gp12"/>
    <property type="match status" value="1"/>
</dbReference>
<evidence type="ECO:0000259" key="2">
    <source>
        <dbReference type="Pfam" id="PF12571"/>
    </source>
</evidence>
<dbReference type="InterPro" id="IPR051934">
    <property type="entry name" value="Phage_Tail_Fiber_Structural"/>
</dbReference>
<evidence type="ECO:0000259" key="1">
    <source>
        <dbReference type="Pfam" id="PF07484"/>
    </source>
</evidence>
<keyword evidence="4" id="KW-1185">Reference proteome</keyword>